<dbReference type="GO" id="GO:0032259">
    <property type="term" value="P:methylation"/>
    <property type="evidence" value="ECO:0007669"/>
    <property type="project" value="UniProtKB-KW"/>
</dbReference>
<evidence type="ECO:0000256" key="2">
    <source>
        <dbReference type="ARBA" id="ARBA00022679"/>
    </source>
</evidence>
<dbReference type="Gene3D" id="3.40.50.150">
    <property type="entry name" value="Vaccinia Virus protein VP39"/>
    <property type="match status" value="1"/>
</dbReference>
<dbReference type="AlphaFoldDB" id="A0A543F783"/>
<feature type="domain" description="Methyltransferase" evidence="3">
    <location>
        <begin position="53"/>
        <end position="143"/>
    </location>
</feature>
<evidence type="ECO:0000256" key="1">
    <source>
        <dbReference type="ARBA" id="ARBA00022603"/>
    </source>
</evidence>
<reference evidence="4 5" key="1">
    <citation type="submission" date="2019-06" db="EMBL/GenBank/DDBJ databases">
        <title>Sequencing the genomes of 1000 actinobacteria strains.</title>
        <authorList>
            <person name="Klenk H.-P."/>
        </authorList>
    </citation>
    <scope>NUCLEOTIDE SEQUENCE [LARGE SCALE GENOMIC DNA]</scope>
    <source>
        <strain evidence="4 5">DSM 103495</strain>
    </source>
</reference>
<dbReference type="PANTHER" id="PTHR43861:SF1">
    <property type="entry name" value="TRANS-ACONITATE 2-METHYLTRANSFERASE"/>
    <property type="match status" value="1"/>
</dbReference>
<dbReference type="Pfam" id="PF13649">
    <property type="entry name" value="Methyltransf_25"/>
    <property type="match status" value="1"/>
</dbReference>
<keyword evidence="4" id="KW-0830">Ubiquinone</keyword>
<keyword evidence="5" id="KW-1185">Reference proteome</keyword>
<dbReference type="SUPFAM" id="SSF53335">
    <property type="entry name" value="S-adenosyl-L-methionine-dependent methyltransferases"/>
    <property type="match status" value="1"/>
</dbReference>
<evidence type="ECO:0000259" key="3">
    <source>
        <dbReference type="Pfam" id="PF13649"/>
    </source>
</evidence>
<keyword evidence="1 4" id="KW-0489">Methyltransferase</keyword>
<gene>
    <name evidence="4" type="ORF">FB390_1303</name>
</gene>
<dbReference type="EMBL" id="VFPG01000001">
    <property type="protein sequence ID" value="TQM29694.1"/>
    <property type="molecule type" value="Genomic_DNA"/>
</dbReference>
<proteinExistence type="predicted"/>
<dbReference type="RefSeq" id="WP_246123884.1">
    <property type="nucleotide sequence ID" value="NZ_VFPG01000001.1"/>
</dbReference>
<dbReference type="GO" id="GO:0008168">
    <property type="term" value="F:methyltransferase activity"/>
    <property type="evidence" value="ECO:0007669"/>
    <property type="project" value="UniProtKB-KW"/>
</dbReference>
<evidence type="ECO:0000313" key="4">
    <source>
        <dbReference type="EMBL" id="TQM29694.1"/>
    </source>
</evidence>
<organism evidence="4 5">
    <name type="scientific">Nocardia bhagyanarayanae</name>
    <dbReference type="NCBI Taxonomy" id="1215925"/>
    <lineage>
        <taxon>Bacteria</taxon>
        <taxon>Bacillati</taxon>
        <taxon>Actinomycetota</taxon>
        <taxon>Actinomycetes</taxon>
        <taxon>Mycobacteriales</taxon>
        <taxon>Nocardiaceae</taxon>
        <taxon>Nocardia</taxon>
    </lineage>
</organism>
<keyword evidence="2" id="KW-0808">Transferase</keyword>
<dbReference type="Proteomes" id="UP000316331">
    <property type="component" value="Unassembled WGS sequence"/>
</dbReference>
<comment type="caution">
    <text evidence="4">The sequence shown here is derived from an EMBL/GenBank/DDBJ whole genome shotgun (WGS) entry which is preliminary data.</text>
</comment>
<accession>A0A543F783</accession>
<sequence>MTHADVDATRTAYDDMAELYTEFARDNLAVKPFDRAMLGAFAELLRANGSGPVADIGCGPGRIAAHLESLGVPAFGMDLSPRMIELARNEFPGMRFEVGSMEELAIEDGALAGLVAWYSIIHLPPERVPHVLNEFYRVLRSGGHALLGFQAADAADTVLAFDHKVTPAYRWSPDRLAELAREAGFTVIARMVCAPNPDERFDQAYLMVAKPADPVG</sequence>
<dbReference type="InterPro" id="IPR041698">
    <property type="entry name" value="Methyltransf_25"/>
</dbReference>
<name>A0A543F783_9NOCA</name>
<evidence type="ECO:0000313" key="5">
    <source>
        <dbReference type="Proteomes" id="UP000316331"/>
    </source>
</evidence>
<dbReference type="CDD" id="cd02440">
    <property type="entry name" value="AdoMet_MTases"/>
    <property type="match status" value="1"/>
</dbReference>
<dbReference type="PANTHER" id="PTHR43861">
    <property type="entry name" value="TRANS-ACONITATE 2-METHYLTRANSFERASE-RELATED"/>
    <property type="match status" value="1"/>
</dbReference>
<protein>
    <submittedName>
        <fullName evidence="4">Ubiquinone/menaquinone biosynthesis C-methylase UbiE</fullName>
    </submittedName>
</protein>
<dbReference type="InterPro" id="IPR029063">
    <property type="entry name" value="SAM-dependent_MTases_sf"/>
</dbReference>